<proteinExistence type="inferred from homology"/>
<dbReference type="InterPro" id="IPR007115">
    <property type="entry name" value="6-PTP_synth/QueD"/>
</dbReference>
<gene>
    <name evidence="7" type="ORF">G8770_08415</name>
</gene>
<dbReference type="RefSeq" id="WP_167184656.1">
    <property type="nucleotide sequence ID" value="NZ_JAAONZ010000004.1"/>
</dbReference>
<accession>A0A9E5JVB6</accession>
<evidence type="ECO:0000313" key="7">
    <source>
        <dbReference type="EMBL" id="NHO65560.1"/>
    </source>
</evidence>
<comment type="catalytic activity">
    <reaction evidence="6">
        <text>7,8-dihydroneopterin 3'-triphosphate + H2O = 6-carboxy-5,6,7,8-tetrahydropterin + triphosphate + acetaldehyde + 2 H(+)</text>
        <dbReference type="Rhea" id="RHEA:27966"/>
        <dbReference type="ChEBI" id="CHEBI:15343"/>
        <dbReference type="ChEBI" id="CHEBI:15377"/>
        <dbReference type="ChEBI" id="CHEBI:15378"/>
        <dbReference type="ChEBI" id="CHEBI:18036"/>
        <dbReference type="ChEBI" id="CHEBI:58462"/>
        <dbReference type="ChEBI" id="CHEBI:61032"/>
        <dbReference type="EC" id="4.1.2.50"/>
    </reaction>
</comment>
<dbReference type="InterPro" id="IPR038418">
    <property type="entry name" value="6-PTP_synth/QueD_sf"/>
</dbReference>
<evidence type="ECO:0000256" key="4">
    <source>
        <dbReference type="ARBA" id="ARBA00018141"/>
    </source>
</evidence>
<evidence type="ECO:0000256" key="3">
    <source>
        <dbReference type="ARBA" id="ARBA00012982"/>
    </source>
</evidence>
<comment type="similarity">
    <text evidence="2">Belongs to the PTPS family. QueD subfamily.</text>
</comment>
<keyword evidence="8" id="KW-1185">Reference proteome</keyword>
<sequence length="277" mass="31808">MHLFVDNLTNVDFSYLHPQRGLLGETWLASTQLDGQLDQQGMVCDFGVVKKTLRDWLDREIDHRLAVPLRSPNLKLKQTGKRINLTWTFGEHSLQCSAPEQAIALVDAEEITPHSVSQWSKNQLRSLLPDSLDRLGLDFEPEDINGSYYHYSHGLKKHDGNCQRIAHGHRSRIHIWRNDQPAPELEAQWSKTFEDIYIGTREDIVQQEDRYIRFAYTTSQGAFELCMPETCCYMINTDTTVELIASHLADQLKLQFPSDRIKVKAYEGIGKGALVIR</sequence>
<dbReference type="GO" id="GO:0070497">
    <property type="term" value="F:6-carboxytetrahydropterin synthase activity"/>
    <property type="evidence" value="ECO:0007669"/>
    <property type="project" value="UniProtKB-EC"/>
</dbReference>
<dbReference type="Proteomes" id="UP000787472">
    <property type="component" value="Unassembled WGS sequence"/>
</dbReference>
<reference evidence="7" key="1">
    <citation type="submission" date="2020-03" db="EMBL/GenBank/DDBJ databases">
        <authorList>
            <person name="Guo F."/>
        </authorList>
    </citation>
    <scope>NUCLEOTIDE SEQUENCE</scope>
    <source>
        <strain evidence="7">JCM 30134</strain>
    </source>
</reference>
<dbReference type="EC" id="4.1.2.50" evidence="3"/>
<comment type="pathway">
    <text evidence="1">Purine metabolism; 7-cyano-7-deazaguanine biosynthesis.</text>
</comment>
<evidence type="ECO:0000313" key="8">
    <source>
        <dbReference type="Proteomes" id="UP000787472"/>
    </source>
</evidence>
<dbReference type="EMBL" id="JAAONZ010000004">
    <property type="protein sequence ID" value="NHO65560.1"/>
    <property type="molecule type" value="Genomic_DNA"/>
</dbReference>
<dbReference type="Pfam" id="PF01242">
    <property type="entry name" value="PTPS"/>
    <property type="match status" value="2"/>
</dbReference>
<dbReference type="Gene3D" id="3.30.479.10">
    <property type="entry name" value="6-pyruvoyl tetrahydropterin synthase/QueD"/>
    <property type="match status" value="2"/>
</dbReference>
<protein>
    <recommendedName>
        <fullName evidence="4">6-carboxy-5,6,7,8-tetrahydropterin synthase</fullName>
        <ecNumber evidence="3">4.1.2.50</ecNumber>
    </recommendedName>
    <alternativeName>
        <fullName evidence="5">Queuosine biosynthesis protein QueD</fullName>
    </alternativeName>
</protein>
<organism evidence="7 8">
    <name type="scientific">Pseudomaricurvus hydrocarbonicus</name>
    <dbReference type="NCBI Taxonomy" id="1470433"/>
    <lineage>
        <taxon>Bacteria</taxon>
        <taxon>Pseudomonadati</taxon>
        <taxon>Pseudomonadota</taxon>
        <taxon>Gammaproteobacteria</taxon>
        <taxon>Cellvibrionales</taxon>
        <taxon>Cellvibrionaceae</taxon>
        <taxon>Pseudomaricurvus</taxon>
    </lineage>
</organism>
<evidence type="ECO:0000256" key="2">
    <source>
        <dbReference type="ARBA" id="ARBA00008900"/>
    </source>
</evidence>
<comment type="caution">
    <text evidence="7">The sequence shown here is derived from an EMBL/GenBank/DDBJ whole genome shotgun (WGS) entry which is preliminary data.</text>
</comment>
<name>A0A9E5JVB6_9GAMM</name>
<dbReference type="SUPFAM" id="SSF55620">
    <property type="entry name" value="Tetrahydrobiopterin biosynthesis enzymes-like"/>
    <property type="match status" value="2"/>
</dbReference>
<evidence type="ECO:0000256" key="5">
    <source>
        <dbReference type="ARBA" id="ARBA00031449"/>
    </source>
</evidence>
<evidence type="ECO:0000256" key="6">
    <source>
        <dbReference type="ARBA" id="ARBA00048807"/>
    </source>
</evidence>
<evidence type="ECO:0000256" key="1">
    <source>
        <dbReference type="ARBA" id="ARBA00005061"/>
    </source>
</evidence>
<dbReference type="AlphaFoldDB" id="A0A9E5JVB6"/>